<sequence>MKTTILLITALSALTGLSQAATIIAVSATSSNDANNGTSFGAGGITALTNDPFAYNPLDPTSTSPDRATPTGGIATVFHGNHTNGQDITIEFTLASTYSVTALEPTIVVDLWGRNHSASDLDRDNDITVELFNGLTSLGIFPSFALPSAAPQYGRATFNLAPGTEITRFVITGGDTDGQGAGNYFTLAEVEMAAVPEPSSTALLGLGGLALILRRRK</sequence>
<dbReference type="AlphaFoldDB" id="A0AAT9FM30"/>
<keyword evidence="1" id="KW-0732">Signal</keyword>
<dbReference type="Pfam" id="PF07589">
    <property type="entry name" value="PEP-CTERM"/>
    <property type="match status" value="1"/>
</dbReference>
<dbReference type="EMBL" id="AP026866">
    <property type="protein sequence ID" value="BDS06976.1"/>
    <property type="molecule type" value="Genomic_DNA"/>
</dbReference>
<feature type="signal peptide" evidence="1">
    <location>
        <begin position="1"/>
        <end position="20"/>
    </location>
</feature>
<evidence type="ECO:0000313" key="3">
    <source>
        <dbReference type="EMBL" id="BDS06976.1"/>
    </source>
</evidence>
<dbReference type="KEGG" id="osu:NT6N_20160"/>
<protein>
    <recommendedName>
        <fullName evidence="2">Ice-binding protein C-terminal domain-containing protein</fullName>
    </recommendedName>
</protein>
<name>A0AAT9FM30_9BACT</name>
<dbReference type="NCBIfam" id="TIGR02595">
    <property type="entry name" value="PEP_CTERM"/>
    <property type="match status" value="1"/>
</dbReference>
<gene>
    <name evidence="3" type="ORF">NT6N_20160</name>
</gene>
<evidence type="ECO:0000256" key="1">
    <source>
        <dbReference type="SAM" id="SignalP"/>
    </source>
</evidence>
<feature type="domain" description="Ice-binding protein C-terminal" evidence="2">
    <location>
        <begin position="194"/>
        <end position="216"/>
    </location>
</feature>
<feature type="chain" id="PRO_5043467874" description="Ice-binding protein C-terminal domain-containing protein" evidence="1">
    <location>
        <begin position="21"/>
        <end position="217"/>
    </location>
</feature>
<dbReference type="InterPro" id="IPR013424">
    <property type="entry name" value="Ice-binding_C"/>
</dbReference>
<proteinExistence type="predicted"/>
<organism evidence="3">
    <name type="scientific">Oceaniferula spumae</name>
    <dbReference type="NCBI Taxonomy" id="2979115"/>
    <lineage>
        <taxon>Bacteria</taxon>
        <taxon>Pseudomonadati</taxon>
        <taxon>Verrucomicrobiota</taxon>
        <taxon>Verrucomicrobiia</taxon>
        <taxon>Verrucomicrobiales</taxon>
        <taxon>Verrucomicrobiaceae</taxon>
        <taxon>Oceaniferula</taxon>
    </lineage>
</organism>
<accession>A0AAT9FM30</accession>
<reference evidence="3" key="1">
    <citation type="submission" date="2024-07" db="EMBL/GenBank/DDBJ databases">
        <title>Complete genome sequence of Verrucomicrobiaceae bacterium NT6N.</title>
        <authorList>
            <person name="Huang C."/>
            <person name="Takami H."/>
            <person name="Hamasaki K."/>
        </authorList>
    </citation>
    <scope>NUCLEOTIDE SEQUENCE</scope>
    <source>
        <strain evidence="3">NT6N</strain>
    </source>
</reference>
<evidence type="ECO:0000259" key="2">
    <source>
        <dbReference type="Pfam" id="PF07589"/>
    </source>
</evidence>